<dbReference type="EMBL" id="NIRI02000032">
    <property type="protein sequence ID" value="KAG5452653.1"/>
    <property type="molecule type" value="Genomic_DNA"/>
</dbReference>
<evidence type="ECO:0000313" key="2">
    <source>
        <dbReference type="Proteomes" id="UP000286415"/>
    </source>
</evidence>
<proteinExistence type="predicted"/>
<feature type="non-terminal residue" evidence="1">
    <location>
        <position position="1"/>
    </location>
</feature>
<reference evidence="1 2" key="2">
    <citation type="journal article" date="2021" name="Genomics">
        <title>High-quality reference genome for Clonorchis sinensis.</title>
        <authorList>
            <person name="Young N.D."/>
            <person name="Stroehlein A.J."/>
            <person name="Kinkar L."/>
            <person name="Wang T."/>
            <person name="Sohn W.M."/>
            <person name="Chang B.C.H."/>
            <person name="Kaur P."/>
            <person name="Weisz D."/>
            <person name="Dudchenko O."/>
            <person name="Aiden E.L."/>
            <person name="Korhonen P.K."/>
            <person name="Gasser R.B."/>
        </authorList>
    </citation>
    <scope>NUCLEOTIDE SEQUENCE [LARGE SCALE GENOMIC DNA]</scope>
    <source>
        <strain evidence="1">Cs-k2</strain>
    </source>
</reference>
<comment type="caution">
    <text evidence="1">The sequence shown here is derived from an EMBL/GenBank/DDBJ whole genome shotgun (WGS) entry which is preliminary data.</text>
</comment>
<dbReference type="Proteomes" id="UP000286415">
    <property type="component" value="Unassembled WGS sequence"/>
</dbReference>
<accession>A0A419PYD4</accession>
<reference evidence="1 2" key="1">
    <citation type="journal article" date="2018" name="Biotechnol. Adv.">
        <title>Improved genomic resources and new bioinformatic workflow for the carcinogenic parasite Clonorchis sinensis: Biotechnological implications.</title>
        <authorList>
            <person name="Wang D."/>
            <person name="Korhonen P.K."/>
            <person name="Gasser R.B."/>
            <person name="Young N.D."/>
        </authorList>
    </citation>
    <scope>NUCLEOTIDE SEQUENCE [LARGE SCALE GENOMIC DNA]</scope>
    <source>
        <strain evidence="1">Cs-k2</strain>
    </source>
</reference>
<gene>
    <name evidence="1" type="ORF">CSKR_114424</name>
</gene>
<keyword evidence="2" id="KW-1185">Reference proteome</keyword>
<protein>
    <submittedName>
        <fullName evidence="1">Uncharacterized protein</fullName>
    </submittedName>
</protein>
<name>A0A419PYD4_CLOSI</name>
<sequence length="257" mass="28656">GRDSSNGYSVNLLTGRSVVRTRPLPLDFPCLGLGNLAVSQPSCFLWVAWQLGTERPFATCRELVYTNVLDSGAPDSSVVRVVRIQPQHLDCSCLGLDDLAASEPSRFLRVEWQLGTERVLQMNSLCLRFPDSAAVQYRFVFSPFSSYPSLDRGSREAEVRFEPRTFRSVNSRSNQLGHLDPNPRTKSVTNANFAFSISLASSPPHVPVATIFEISRYMYIRNGLLIRLLKTLRQPTTGFALLGAHQLNLSFVMFPGN</sequence>
<evidence type="ECO:0000313" key="1">
    <source>
        <dbReference type="EMBL" id="KAG5452653.1"/>
    </source>
</evidence>
<dbReference type="AlphaFoldDB" id="A0A419PYD4"/>
<organism evidence="1 2">
    <name type="scientific">Clonorchis sinensis</name>
    <name type="common">Chinese liver fluke</name>
    <dbReference type="NCBI Taxonomy" id="79923"/>
    <lineage>
        <taxon>Eukaryota</taxon>
        <taxon>Metazoa</taxon>
        <taxon>Spiralia</taxon>
        <taxon>Lophotrochozoa</taxon>
        <taxon>Platyhelminthes</taxon>
        <taxon>Trematoda</taxon>
        <taxon>Digenea</taxon>
        <taxon>Opisthorchiida</taxon>
        <taxon>Opisthorchiata</taxon>
        <taxon>Opisthorchiidae</taxon>
        <taxon>Clonorchis</taxon>
    </lineage>
</organism>
<dbReference type="InParanoid" id="A0A419PYD4"/>